<comment type="caution">
    <text evidence="1">The sequence shown here is derived from an EMBL/GenBank/DDBJ whole genome shotgun (WGS) entry which is preliminary data.</text>
</comment>
<protein>
    <submittedName>
        <fullName evidence="1">Uncharacterized protein</fullName>
    </submittedName>
</protein>
<name>A0A9P7UID5_9PEZI</name>
<organism evidence="1 2">
    <name type="scientific">Colletotrichum scovillei</name>
    <dbReference type="NCBI Taxonomy" id="1209932"/>
    <lineage>
        <taxon>Eukaryota</taxon>
        <taxon>Fungi</taxon>
        <taxon>Dikarya</taxon>
        <taxon>Ascomycota</taxon>
        <taxon>Pezizomycotina</taxon>
        <taxon>Sordariomycetes</taxon>
        <taxon>Hypocreomycetidae</taxon>
        <taxon>Glomerellales</taxon>
        <taxon>Glomerellaceae</taxon>
        <taxon>Colletotrichum</taxon>
        <taxon>Colletotrichum acutatum species complex</taxon>
    </lineage>
</organism>
<sequence length="52" mass="6078">MSRSGTCSPPERLHRRVAYSIPSRWKAMLHAMLRLPWARARTPKVRCCTHSM</sequence>
<evidence type="ECO:0000313" key="2">
    <source>
        <dbReference type="Proteomes" id="UP000699042"/>
    </source>
</evidence>
<accession>A0A9P7UID5</accession>
<dbReference type="AlphaFoldDB" id="A0A9P7UID5"/>
<dbReference type="Proteomes" id="UP000699042">
    <property type="component" value="Unassembled WGS sequence"/>
</dbReference>
<proteinExistence type="predicted"/>
<gene>
    <name evidence="1" type="ORF">JMJ77_006926</name>
</gene>
<evidence type="ECO:0000313" key="1">
    <source>
        <dbReference type="EMBL" id="KAG7054442.1"/>
    </source>
</evidence>
<reference evidence="1" key="1">
    <citation type="submission" date="2021-05" db="EMBL/GenBank/DDBJ databases">
        <title>Comparative genomics of three Colletotrichum scovillei strains and genetic complementation revealed genes involved fungal growth and virulence on chili pepper.</title>
        <authorList>
            <person name="Hsieh D.-K."/>
            <person name="Chuang S.-C."/>
            <person name="Chen C.-Y."/>
            <person name="Chao Y.-T."/>
            <person name="Lu M.-Y.J."/>
            <person name="Lee M.-H."/>
            <person name="Shih M.-C."/>
        </authorList>
    </citation>
    <scope>NUCLEOTIDE SEQUENCE</scope>
    <source>
        <strain evidence="1">Coll-153</strain>
    </source>
</reference>
<dbReference type="EMBL" id="JAESDN010000002">
    <property type="protein sequence ID" value="KAG7054442.1"/>
    <property type="molecule type" value="Genomic_DNA"/>
</dbReference>
<keyword evidence="2" id="KW-1185">Reference proteome</keyword>